<dbReference type="InterPro" id="IPR020574">
    <property type="entry name" value="Ribosomal_uS9_CS"/>
</dbReference>
<evidence type="ECO:0000256" key="5">
    <source>
        <dbReference type="ARBA" id="ARBA00042623"/>
    </source>
</evidence>
<accession>A0ABR4FI10</accession>
<evidence type="ECO:0000256" key="1">
    <source>
        <dbReference type="ARBA" id="ARBA00005251"/>
    </source>
</evidence>
<protein>
    <recommendedName>
        <fullName evidence="4">Small ribosomal subunit protein uS9m</fullName>
    </recommendedName>
    <alternativeName>
        <fullName evidence="5">37S ribosomal protein S9, mitochondrial</fullName>
    </alternativeName>
</protein>
<evidence type="ECO:0000256" key="3">
    <source>
        <dbReference type="ARBA" id="ARBA00023274"/>
    </source>
</evidence>
<dbReference type="InterPro" id="IPR020568">
    <property type="entry name" value="Ribosomal_Su5_D2-typ_SF"/>
</dbReference>
<dbReference type="InterPro" id="IPR023035">
    <property type="entry name" value="Ribosomal_uS9_bac/plastid"/>
</dbReference>
<dbReference type="Pfam" id="PF00380">
    <property type="entry name" value="Ribosomal_S9"/>
    <property type="match status" value="1"/>
</dbReference>
<keyword evidence="8" id="KW-1185">Reference proteome</keyword>
<evidence type="ECO:0000256" key="4">
    <source>
        <dbReference type="ARBA" id="ARBA00039318"/>
    </source>
</evidence>
<gene>
    <name evidence="7" type="ORF">BJX66DRAFT_320050</name>
</gene>
<dbReference type="SUPFAM" id="SSF54211">
    <property type="entry name" value="Ribosomal protein S5 domain 2-like"/>
    <property type="match status" value="1"/>
</dbReference>
<organism evidence="7 8">
    <name type="scientific">Aspergillus keveii</name>
    <dbReference type="NCBI Taxonomy" id="714993"/>
    <lineage>
        <taxon>Eukaryota</taxon>
        <taxon>Fungi</taxon>
        <taxon>Dikarya</taxon>
        <taxon>Ascomycota</taxon>
        <taxon>Pezizomycotina</taxon>
        <taxon>Eurotiomycetes</taxon>
        <taxon>Eurotiomycetidae</taxon>
        <taxon>Eurotiales</taxon>
        <taxon>Aspergillaceae</taxon>
        <taxon>Aspergillus</taxon>
        <taxon>Aspergillus subgen. Nidulantes</taxon>
    </lineage>
</organism>
<name>A0ABR4FI10_9EURO</name>
<dbReference type="PROSITE" id="PS00360">
    <property type="entry name" value="RIBOSOMAL_S9"/>
    <property type="match status" value="1"/>
</dbReference>
<dbReference type="Proteomes" id="UP001610563">
    <property type="component" value="Unassembled WGS sequence"/>
</dbReference>
<proteinExistence type="inferred from homology"/>
<dbReference type="PANTHER" id="PTHR21569:SF1">
    <property type="entry name" value="SMALL RIBOSOMAL SUBUNIT PROTEIN US9M"/>
    <property type="match status" value="1"/>
</dbReference>
<dbReference type="PANTHER" id="PTHR21569">
    <property type="entry name" value="RIBOSOMAL PROTEIN S9"/>
    <property type="match status" value="1"/>
</dbReference>
<dbReference type="InterPro" id="IPR014721">
    <property type="entry name" value="Ribsml_uS5_D2-typ_fold_subgr"/>
</dbReference>
<sequence>MAWLTSSCVVQAMQSIRSPIALRTLLPQRSAAHTTHTFPRASLSTTLQQRKNVRTYATEVHQSSEVPPAGEIDFEHFRAMPARIVPVSPSYFSGIPKFYDHLLRLERLLALNATLPTVPSGEAPRKAWMKIAQFREHLGEEVPTKKYMGLLKVVYRLNCIDPSLIPEEVNAALQEFVRPGNPLGEAPAPRQLDELGRARGKGKRKASNAVVHLVEGEGEVLVNGRTLAEVFPRLHDRESATWALRCSSRLDKYNVFARVRGGGTTGQAEAMALALARALLIHEPGLKPILRKAGVVTVDPRRVERKKPGHVKARKMPAWVKR</sequence>
<dbReference type="Gene3D" id="3.30.230.10">
    <property type="match status" value="1"/>
</dbReference>
<evidence type="ECO:0000313" key="8">
    <source>
        <dbReference type="Proteomes" id="UP001610563"/>
    </source>
</evidence>
<keyword evidence="2 6" id="KW-0689">Ribosomal protein</keyword>
<dbReference type="GO" id="GO:0005840">
    <property type="term" value="C:ribosome"/>
    <property type="evidence" value="ECO:0007669"/>
    <property type="project" value="UniProtKB-KW"/>
</dbReference>
<comment type="caution">
    <text evidence="7">The sequence shown here is derived from an EMBL/GenBank/DDBJ whole genome shotgun (WGS) entry which is preliminary data.</text>
</comment>
<evidence type="ECO:0000256" key="2">
    <source>
        <dbReference type="ARBA" id="ARBA00022980"/>
    </source>
</evidence>
<keyword evidence="3 6" id="KW-0687">Ribonucleoprotein</keyword>
<dbReference type="InterPro" id="IPR000754">
    <property type="entry name" value="Ribosomal_uS9"/>
</dbReference>
<evidence type="ECO:0000256" key="6">
    <source>
        <dbReference type="RuleBase" id="RU003815"/>
    </source>
</evidence>
<evidence type="ECO:0000313" key="7">
    <source>
        <dbReference type="EMBL" id="KAL2782727.1"/>
    </source>
</evidence>
<reference evidence="7 8" key="1">
    <citation type="submission" date="2024-07" db="EMBL/GenBank/DDBJ databases">
        <title>Section-level genome sequencing and comparative genomics of Aspergillus sections Usti and Cavernicolus.</title>
        <authorList>
            <consortium name="Lawrence Berkeley National Laboratory"/>
            <person name="Nybo J.L."/>
            <person name="Vesth T.C."/>
            <person name="Theobald S."/>
            <person name="Frisvad J.C."/>
            <person name="Larsen T.O."/>
            <person name="Kjaerboelling I."/>
            <person name="Rothschild-Mancinelli K."/>
            <person name="Lyhne E.K."/>
            <person name="Kogle M.E."/>
            <person name="Barry K."/>
            <person name="Clum A."/>
            <person name="Na H."/>
            <person name="Ledsgaard L."/>
            <person name="Lin J."/>
            <person name="Lipzen A."/>
            <person name="Kuo A."/>
            <person name="Riley R."/>
            <person name="Mondo S."/>
            <person name="Labutti K."/>
            <person name="Haridas S."/>
            <person name="Pangalinan J."/>
            <person name="Salamov A.A."/>
            <person name="Simmons B.A."/>
            <person name="Magnuson J.K."/>
            <person name="Chen J."/>
            <person name="Drula E."/>
            <person name="Henrissat B."/>
            <person name="Wiebenga A."/>
            <person name="Lubbers R.J."/>
            <person name="Gomes A.C."/>
            <person name="Makela M.R."/>
            <person name="Stajich J."/>
            <person name="Grigoriev I.V."/>
            <person name="Mortensen U.H."/>
            <person name="De Vries R.P."/>
            <person name="Baker S.E."/>
            <person name="Andersen M.R."/>
        </authorList>
    </citation>
    <scope>NUCLEOTIDE SEQUENCE [LARGE SCALE GENOMIC DNA]</scope>
    <source>
        <strain evidence="7 8">CBS 209.92</strain>
    </source>
</reference>
<dbReference type="NCBIfam" id="NF001099">
    <property type="entry name" value="PRK00132.1"/>
    <property type="match status" value="1"/>
</dbReference>
<dbReference type="EMBL" id="JBFTWV010000337">
    <property type="protein sequence ID" value="KAL2782727.1"/>
    <property type="molecule type" value="Genomic_DNA"/>
</dbReference>
<comment type="similarity">
    <text evidence="1 6">Belongs to the universal ribosomal protein uS9 family.</text>
</comment>